<organism evidence="2 3">
    <name type="scientific">Eruca vesicaria subsp. sativa</name>
    <name type="common">Garden rocket</name>
    <name type="synonym">Eruca sativa</name>
    <dbReference type="NCBI Taxonomy" id="29727"/>
    <lineage>
        <taxon>Eukaryota</taxon>
        <taxon>Viridiplantae</taxon>
        <taxon>Streptophyta</taxon>
        <taxon>Embryophyta</taxon>
        <taxon>Tracheophyta</taxon>
        <taxon>Spermatophyta</taxon>
        <taxon>Magnoliopsida</taxon>
        <taxon>eudicotyledons</taxon>
        <taxon>Gunneridae</taxon>
        <taxon>Pentapetalae</taxon>
        <taxon>rosids</taxon>
        <taxon>malvids</taxon>
        <taxon>Brassicales</taxon>
        <taxon>Brassicaceae</taxon>
        <taxon>Brassiceae</taxon>
        <taxon>Eruca</taxon>
    </lineage>
</organism>
<name>A0ABC8LDA4_ERUVS</name>
<reference evidence="2 3" key="1">
    <citation type="submission" date="2022-03" db="EMBL/GenBank/DDBJ databases">
        <authorList>
            <person name="Macdonald S."/>
            <person name="Ahmed S."/>
            <person name="Newling K."/>
        </authorList>
    </citation>
    <scope>NUCLEOTIDE SEQUENCE [LARGE SCALE GENOMIC DNA]</scope>
</reference>
<keyword evidence="3" id="KW-1185">Reference proteome</keyword>
<evidence type="ECO:0000256" key="1">
    <source>
        <dbReference type="SAM" id="MobiDB-lite"/>
    </source>
</evidence>
<gene>
    <name evidence="2" type="ORF">ERUC_LOCUS33977</name>
</gene>
<dbReference type="Proteomes" id="UP001642260">
    <property type="component" value="Unassembled WGS sequence"/>
</dbReference>
<comment type="caution">
    <text evidence="2">The sequence shown here is derived from an EMBL/GenBank/DDBJ whole genome shotgun (WGS) entry which is preliminary data.</text>
</comment>
<proteinExistence type="predicted"/>
<sequence>MQEGKKIQDGESNSMRSRNLEVDRNHPGLCDSGSGDAVQPNTSECAGLKFNDFNKLREDAKFSECQA</sequence>
<dbReference type="EMBL" id="CAKOAT010508488">
    <property type="protein sequence ID" value="CAH8381494.1"/>
    <property type="molecule type" value="Genomic_DNA"/>
</dbReference>
<dbReference type="AlphaFoldDB" id="A0ABC8LDA4"/>
<accession>A0ABC8LDA4</accession>
<evidence type="ECO:0000313" key="3">
    <source>
        <dbReference type="Proteomes" id="UP001642260"/>
    </source>
</evidence>
<evidence type="ECO:0000313" key="2">
    <source>
        <dbReference type="EMBL" id="CAH8381494.1"/>
    </source>
</evidence>
<protein>
    <submittedName>
        <fullName evidence="2">Uncharacterized protein</fullName>
    </submittedName>
</protein>
<feature type="region of interest" description="Disordered" evidence="1">
    <location>
        <begin position="1"/>
        <end position="42"/>
    </location>
</feature>